<dbReference type="AlphaFoldDB" id="A0A9D2E2P7"/>
<keyword evidence="4" id="KW-0547">Nucleotide-binding</keyword>
<feature type="region of interest" description="Disordered" evidence="7">
    <location>
        <begin position="121"/>
        <end position="153"/>
    </location>
</feature>
<proteinExistence type="inferred from homology"/>
<accession>A0A9D2E2P7</accession>
<dbReference type="GO" id="GO:0000166">
    <property type="term" value="F:nucleotide binding"/>
    <property type="evidence" value="ECO:0007669"/>
    <property type="project" value="UniProtKB-KW"/>
</dbReference>
<keyword evidence="5" id="KW-0378">Hydrolase</keyword>
<dbReference type="Gene3D" id="1.20.120.580">
    <property type="entry name" value="bsu32300-like"/>
    <property type="match status" value="1"/>
</dbReference>
<name>A0A9D2E2P7_9FIRM</name>
<keyword evidence="1" id="KW-0597">Phosphoprotein</keyword>
<dbReference type="InterPro" id="IPR008201">
    <property type="entry name" value="HepT-like"/>
</dbReference>
<dbReference type="Proteomes" id="UP000824035">
    <property type="component" value="Unassembled WGS sequence"/>
</dbReference>
<organism evidence="8 9">
    <name type="scientific">Candidatus Allofournierella merdipullorum</name>
    <dbReference type="NCBI Taxonomy" id="2838595"/>
    <lineage>
        <taxon>Bacteria</taxon>
        <taxon>Bacillati</taxon>
        <taxon>Bacillota</taxon>
        <taxon>Clostridia</taxon>
        <taxon>Eubacteriales</taxon>
        <taxon>Oscillospiraceae</taxon>
        <taxon>Allofournierella</taxon>
    </lineage>
</organism>
<evidence type="ECO:0000256" key="1">
    <source>
        <dbReference type="ARBA" id="ARBA00022553"/>
    </source>
</evidence>
<evidence type="ECO:0000256" key="7">
    <source>
        <dbReference type="SAM" id="MobiDB-lite"/>
    </source>
</evidence>
<gene>
    <name evidence="8" type="ORF">H9813_01480</name>
</gene>
<reference evidence="8" key="2">
    <citation type="submission" date="2021-04" db="EMBL/GenBank/DDBJ databases">
        <authorList>
            <person name="Gilroy R."/>
        </authorList>
    </citation>
    <scope>NUCLEOTIDE SEQUENCE</scope>
    <source>
        <strain evidence="8">ChiGjej4B4-18154</strain>
    </source>
</reference>
<feature type="compositionally biased region" description="Basic and acidic residues" evidence="7">
    <location>
        <begin position="122"/>
        <end position="136"/>
    </location>
</feature>
<dbReference type="EMBL" id="DXBV01000016">
    <property type="protein sequence ID" value="HIZ29894.1"/>
    <property type="molecule type" value="Genomic_DNA"/>
</dbReference>
<dbReference type="InterPro" id="IPR037038">
    <property type="entry name" value="HepT-like_sf"/>
</dbReference>
<comment type="similarity">
    <text evidence="6">Belongs to the HepT RNase toxin family.</text>
</comment>
<keyword evidence="2" id="KW-1277">Toxin-antitoxin system</keyword>
<dbReference type="GO" id="GO:0016787">
    <property type="term" value="F:hydrolase activity"/>
    <property type="evidence" value="ECO:0007669"/>
    <property type="project" value="UniProtKB-KW"/>
</dbReference>
<dbReference type="GO" id="GO:0110001">
    <property type="term" value="C:toxin-antitoxin complex"/>
    <property type="evidence" value="ECO:0007669"/>
    <property type="project" value="InterPro"/>
</dbReference>
<comment type="caution">
    <text evidence="8">The sequence shown here is derived from an EMBL/GenBank/DDBJ whole genome shotgun (WGS) entry which is preliminary data.</text>
</comment>
<evidence type="ECO:0000256" key="3">
    <source>
        <dbReference type="ARBA" id="ARBA00022722"/>
    </source>
</evidence>
<evidence type="ECO:0000256" key="5">
    <source>
        <dbReference type="ARBA" id="ARBA00022801"/>
    </source>
</evidence>
<evidence type="ECO:0000313" key="9">
    <source>
        <dbReference type="Proteomes" id="UP000824035"/>
    </source>
</evidence>
<dbReference type="PANTHER" id="PTHR34139">
    <property type="entry name" value="UPF0331 PROTEIN MJ0127"/>
    <property type="match status" value="1"/>
</dbReference>
<protein>
    <submittedName>
        <fullName evidence="8">DUF86 domain-containing protein</fullName>
    </submittedName>
</protein>
<dbReference type="Pfam" id="PF01934">
    <property type="entry name" value="HepT-like"/>
    <property type="match status" value="1"/>
</dbReference>
<sequence length="153" mass="17780">MNKGDYQRLLHIQKYCDDIAGFIVRFGNDFETFCTDRAFNNAVSMCVLQIGELSNGLSHEFRDETKGEMPWGMIRGMRNWIAHAYAEMDESIVWETASNDIPSLRDFCQKKILQYELQNSQKENRSSVLDRLEGIKAEQPPAKRAKPQNEREK</sequence>
<evidence type="ECO:0000313" key="8">
    <source>
        <dbReference type="EMBL" id="HIZ29894.1"/>
    </source>
</evidence>
<evidence type="ECO:0000256" key="4">
    <source>
        <dbReference type="ARBA" id="ARBA00022741"/>
    </source>
</evidence>
<reference evidence="8" key="1">
    <citation type="journal article" date="2021" name="PeerJ">
        <title>Extensive microbial diversity within the chicken gut microbiome revealed by metagenomics and culture.</title>
        <authorList>
            <person name="Gilroy R."/>
            <person name="Ravi A."/>
            <person name="Getino M."/>
            <person name="Pursley I."/>
            <person name="Horton D.L."/>
            <person name="Alikhan N.F."/>
            <person name="Baker D."/>
            <person name="Gharbi K."/>
            <person name="Hall N."/>
            <person name="Watson M."/>
            <person name="Adriaenssens E.M."/>
            <person name="Foster-Nyarko E."/>
            <person name="Jarju S."/>
            <person name="Secka A."/>
            <person name="Antonio M."/>
            <person name="Oren A."/>
            <person name="Chaudhuri R.R."/>
            <person name="La Ragione R."/>
            <person name="Hildebrand F."/>
            <person name="Pallen M.J."/>
        </authorList>
    </citation>
    <scope>NUCLEOTIDE SEQUENCE</scope>
    <source>
        <strain evidence="8">ChiGjej4B4-18154</strain>
    </source>
</reference>
<dbReference type="PANTHER" id="PTHR34139:SF1">
    <property type="entry name" value="RNASE MJ1380-RELATED"/>
    <property type="match status" value="1"/>
</dbReference>
<keyword evidence="3" id="KW-0540">Nuclease</keyword>
<dbReference type="InterPro" id="IPR051813">
    <property type="entry name" value="HepT_RNase_toxin"/>
</dbReference>
<evidence type="ECO:0000256" key="2">
    <source>
        <dbReference type="ARBA" id="ARBA00022649"/>
    </source>
</evidence>
<evidence type="ECO:0000256" key="6">
    <source>
        <dbReference type="ARBA" id="ARBA00024207"/>
    </source>
</evidence>
<dbReference type="GO" id="GO:0004540">
    <property type="term" value="F:RNA nuclease activity"/>
    <property type="evidence" value="ECO:0007669"/>
    <property type="project" value="InterPro"/>
</dbReference>